<sequence>MSTVKPTLRSVKILMKEIFTTQTFLNPTQFDFVVWNPGGYIVLNIEGKPSTPSSNLFIGRSVYVNDIKDLSMDQWRTECEYAVREIFLLSQSQDI</sequence>
<evidence type="ECO:0000313" key="1">
    <source>
        <dbReference type="EMBL" id="CAI3971217.1"/>
    </source>
</evidence>
<reference evidence="1" key="1">
    <citation type="submission" date="2022-10" db="EMBL/GenBank/DDBJ databases">
        <authorList>
            <person name="Meaden S."/>
        </authorList>
    </citation>
    <scope>NUCLEOTIDE SEQUENCE</scope>
</reference>
<protein>
    <submittedName>
        <fullName evidence="1">Uncharacterized protein</fullName>
    </submittedName>
</protein>
<organism evidence="1">
    <name type="scientific">Ochrobactrum phage ORM_20</name>
    <dbReference type="NCBI Taxonomy" id="2985243"/>
    <lineage>
        <taxon>Viruses</taxon>
    </lineage>
</organism>
<dbReference type="EMBL" id="OX359470">
    <property type="protein sequence ID" value="CAI3971217.1"/>
    <property type="molecule type" value="Genomic_DNA"/>
</dbReference>
<proteinExistence type="predicted"/>
<accession>A0A9N6ZG26</accession>
<name>A0A9N6ZG26_9VIRU</name>
<gene>
    <name evidence="1" type="ORF">ORM20_00168</name>
</gene>